<organism evidence="2 3">
    <name type="scientific">Myceligenerans pegani</name>
    <dbReference type="NCBI Taxonomy" id="2776917"/>
    <lineage>
        <taxon>Bacteria</taxon>
        <taxon>Bacillati</taxon>
        <taxon>Actinomycetota</taxon>
        <taxon>Actinomycetes</taxon>
        <taxon>Micrococcales</taxon>
        <taxon>Promicromonosporaceae</taxon>
        <taxon>Myceligenerans</taxon>
    </lineage>
</organism>
<reference evidence="2 3" key="1">
    <citation type="submission" date="2020-10" db="EMBL/GenBank/DDBJ databases">
        <title>Myceligenerans pegani sp. nov., an endophytic actinomycete isolated from Peganum harmala L. in Xinjiang, China.</title>
        <authorList>
            <person name="Xin L."/>
        </authorList>
    </citation>
    <scope>NUCLEOTIDE SEQUENCE [LARGE SCALE GENOMIC DNA]</scope>
    <source>
        <strain evidence="2 3">TRM65318</strain>
    </source>
</reference>
<evidence type="ECO:0000313" key="3">
    <source>
        <dbReference type="Proteomes" id="UP000625527"/>
    </source>
</evidence>
<dbReference type="InterPro" id="IPR029058">
    <property type="entry name" value="AB_hydrolase_fold"/>
</dbReference>
<dbReference type="Proteomes" id="UP000625527">
    <property type="component" value="Unassembled WGS sequence"/>
</dbReference>
<keyword evidence="2" id="KW-0378">Hydrolase</keyword>
<keyword evidence="3" id="KW-1185">Reference proteome</keyword>
<dbReference type="SUPFAM" id="SSF53474">
    <property type="entry name" value="alpha/beta-Hydrolases"/>
    <property type="match status" value="1"/>
</dbReference>
<evidence type="ECO:0000259" key="1">
    <source>
        <dbReference type="Pfam" id="PF12146"/>
    </source>
</evidence>
<dbReference type="Pfam" id="PF12146">
    <property type="entry name" value="Hydrolase_4"/>
    <property type="match status" value="1"/>
</dbReference>
<dbReference type="PANTHER" id="PTHR42886">
    <property type="entry name" value="RE40534P-RELATED"/>
    <property type="match status" value="1"/>
</dbReference>
<dbReference type="RefSeq" id="WP_192864434.1">
    <property type="nucleotide sequence ID" value="NZ_JADAQT010000106.1"/>
</dbReference>
<dbReference type="GO" id="GO:0016787">
    <property type="term" value="F:hydrolase activity"/>
    <property type="evidence" value="ECO:0007669"/>
    <property type="project" value="UniProtKB-KW"/>
</dbReference>
<protein>
    <submittedName>
        <fullName evidence="2">Alpha/beta hydrolase</fullName>
    </submittedName>
</protein>
<proteinExistence type="predicted"/>
<dbReference type="EMBL" id="JADAQT010000106">
    <property type="protein sequence ID" value="MBE1877877.1"/>
    <property type="molecule type" value="Genomic_DNA"/>
</dbReference>
<dbReference type="Gene3D" id="3.40.50.1820">
    <property type="entry name" value="alpha/beta hydrolase"/>
    <property type="match status" value="1"/>
</dbReference>
<sequence length="356" mass="39205">MWTPDVLDGFEQLTLDLEPDEEGDVVATVARRIEPGETDAGVDLLYVHGWNDYFFQAHLADFWESLGVRFHALDLRKYGRSLRDGQTPNYVADLGTYDEDIAAALAAIGHAGETPSPRRLLLMGHSTGGLVLSLWASRHPGRAAGVVLNAPWLELQAREAGRRVLEPGVRAAAAINPRGPVVYYDRGLYSRAISAEFDGEWTYDTEWRSNHGRRPTPAWMAAILKGHDQVAHGLAIDAPVLVLLSARSTMPTRWTEETQRTDTVLDVVGVARRVPNLGPVTTLVWVDGALHDVTLSAAPVREVVWRETARWFRGYVTADATRRDAADDGAAPPPTPWWRRALAAATSRRGGARRVA</sequence>
<name>A0ABR9N2K2_9MICO</name>
<comment type="caution">
    <text evidence="2">The sequence shown here is derived from an EMBL/GenBank/DDBJ whole genome shotgun (WGS) entry which is preliminary data.</text>
</comment>
<gene>
    <name evidence="2" type="ORF">IHE71_19495</name>
</gene>
<evidence type="ECO:0000313" key="2">
    <source>
        <dbReference type="EMBL" id="MBE1877877.1"/>
    </source>
</evidence>
<feature type="domain" description="Serine aminopeptidase S33" evidence="1">
    <location>
        <begin position="45"/>
        <end position="246"/>
    </location>
</feature>
<accession>A0ABR9N2K2</accession>
<dbReference type="PANTHER" id="PTHR42886:SF29">
    <property type="entry name" value="PUMMELIG, ISOFORM A"/>
    <property type="match status" value="1"/>
</dbReference>
<dbReference type="InterPro" id="IPR022742">
    <property type="entry name" value="Hydrolase_4"/>
</dbReference>